<evidence type="ECO:0000313" key="2">
    <source>
        <dbReference type="EMBL" id="XDQ81195.1"/>
    </source>
</evidence>
<name>A0AB39TPJ3_9ACTN</name>
<organism evidence="2">
    <name type="scientific">Streptomyces sp. Y1</name>
    <dbReference type="NCBI Taxonomy" id="3238634"/>
    <lineage>
        <taxon>Bacteria</taxon>
        <taxon>Bacillati</taxon>
        <taxon>Actinomycetota</taxon>
        <taxon>Actinomycetes</taxon>
        <taxon>Kitasatosporales</taxon>
        <taxon>Streptomycetaceae</taxon>
        <taxon>Streptomyces</taxon>
    </lineage>
</organism>
<dbReference type="AlphaFoldDB" id="A0AB39TPJ3"/>
<gene>
    <name evidence="2" type="ORF">AB2U05_23390</name>
</gene>
<keyword evidence="1" id="KW-0175">Coiled coil</keyword>
<dbReference type="RefSeq" id="WP_369184160.1">
    <property type="nucleotide sequence ID" value="NZ_CP163445.1"/>
</dbReference>
<proteinExistence type="predicted"/>
<dbReference type="EMBL" id="CP163445">
    <property type="protein sequence ID" value="XDQ81195.1"/>
    <property type="molecule type" value="Genomic_DNA"/>
</dbReference>
<reference evidence="2" key="1">
    <citation type="submission" date="2024-07" db="EMBL/GenBank/DDBJ databases">
        <authorList>
            <person name="Yu S.T."/>
        </authorList>
    </citation>
    <scope>NUCLEOTIDE SEQUENCE</scope>
    <source>
        <strain evidence="2">Y1</strain>
    </source>
</reference>
<evidence type="ECO:0000256" key="1">
    <source>
        <dbReference type="SAM" id="Coils"/>
    </source>
</evidence>
<protein>
    <submittedName>
        <fullName evidence="2">Uncharacterized protein</fullName>
    </submittedName>
</protein>
<feature type="coiled-coil region" evidence="1">
    <location>
        <begin position="166"/>
        <end position="193"/>
    </location>
</feature>
<accession>A0AB39TPJ3</accession>
<sequence>MNSARPVGPQYVTLVTEGGYRMHATITLDWEHGAALYRVAELGGTITAGWQPGHYYLGCCSGAAIEITYGKPTPSPFTQHFEDAPTVYGVQLAERAVFHPESMSPTSHRWLVVRREIGGHYSPSAPEGTQRRTAAIVYAITRHMLSRPWAAELRRAHDEQHAPARHRHHQDAVRKLEGEVAQLQEQLTRERERAAAQAVVIEKAETGEGRVTALPQPVAEAQPIAA</sequence>